<dbReference type="RefSeq" id="WP_016162190.1">
    <property type="nucleotide sequence ID" value="NZ_JAKZGC010000002.1"/>
</dbReference>
<comment type="caution">
    <text evidence="1">The sequence shown here is derived from an EMBL/GenBank/DDBJ whole genome shotgun (WGS) entry which is preliminary data.</text>
</comment>
<accession>R9B676</accession>
<organism evidence="1 3">
    <name type="scientific">Acinetobacter genomosp. 15BJ</name>
    <dbReference type="NCBI Taxonomy" id="106651"/>
    <lineage>
        <taxon>Bacteria</taxon>
        <taxon>Pseudomonadati</taxon>
        <taxon>Pseudomonadota</taxon>
        <taxon>Gammaproteobacteria</taxon>
        <taxon>Moraxellales</taxon>
        <taxon>Moraxellaceae</taxon>
        <taxon>Acinetobacter</taxon>
    </lineage>
</organism>
<dbReference type="AlphaFoldDB" id="R9B676"/>
<proteinExistence type="predicted"/>
<dbReference type="OrthoDB" id="6685243at2"/>
<sequence length="180" mass="19521">MKKIFLTSLIGAVLIFSGCSTTMPINYIASPSIRGQGDIGVGVFKYIPAEKGLVKQNEFQKPAAALGSMYMSDKADVLLKSSLTKELIASGFNPNQDADLKISGDVQKFEYNWIGFVEVDFYLDVDYLVTKGGKTIYKNTIKTHKAAPKTAGGTDSEAVRSAISSNIGELLQALRDQKII</sequence>
<gene>
    <name evidence="1" type="ORF">F896_00134</name>
    <name evidence="2" type="ORF">Q3V53_05790</name>
</gene>
<protein>
    <recommendedName>
        <fullName evidence="5">Lipoprotein</fullName>
    </recommendedName>
</protein>
<keyword evidence="4" id="KW-1185">Reference proteome</keyword>
<dbReference type="PATRIC" id="fig|1217699.3.peg.127"/>
<evidence type="ECO:0000313" key="2">
    <source>
        <dbReference type="EMBL" id="MDO3656722.1"/>
    </source>
</evidence>
<reference evidence="1 3" key="1">
    <citation type="submission" date="2013-03" db="EMBL/GenBank/DDBJ databases">
        <title>The Genome Sequence of Acinetobacter sp. CIP 110321.</title>
        <authorList>
            <consortium name="The Broad Institute Genome Sequencing Platform"/>
            <consortium name="The Broad Institute Genome Sequencing Center for Infectious Disease"/>
            <person name="Cerqueira G."/>
            <person name="Feldgarden M."/>
            <person name="Courvalin P."/>
            <person name="Perichon B."/>
            <person name="Grillot-Courvalin C."/>
            <person name="Clermont D."/>
            <person name="Rocha E."/>
            <person name="Yoon E.-J."/>
            <person name="Nemec A."/>
            <person name="Walker B."/>
            <person name="Young S.K."/>
            <person name="Zeng Q."/>
            <person name="Gargeya S."/>
            <person name="Fitzgerald M."/>
            <person name="Haas B."/>
            <person name="Abouelleil A."/>
            <person name="Alvarado L."/>
            <person name="Arachchi H.M."/>
            <person name="Berlin A.M."/>
            <person name="Chapman S.B."/>
            <person name="Dewar J."/>
            <person name="Goldberg J."/>
            <person name="Griggs A."/>
            <person name="Gujja S."/>
            <person name="Hansen M."/>
            <person name="Howarth C."/>
            <person name="Imamovic A."/>
            <person name="Larimer J."/>
            <person name="McCowan C."/>
            <person name="Murphy C."/>
            <person name="Neiman D."/>
            <person name="Pearson M."/>
            <person name="Priest M."/>
            <person name="Roberts A."/>
            <person name="Saif S."/>
            <person name="Shea T."/>
            <person name="Sisk P."/>
            <person name="Sykes S."/>
            <person name="Wortman J."/>
            <person name="Nusbaum C."/>
            <person name="Birren B."/>
        </authorList>
    </citation>
    <scope>NUCLEOTIDE SEQUENCE [LARGE SCALE GENOMIC DNA]</scope>
    <source>
        <strain evidence="1 3">CIP 110321</strain>
    </source>
</reference>
<dbReference type="Proteomes" id="UP000016203">
    <property type="component" value="Unassembled WGS sequence"/>
</dbReference>
<dbReference type="Proteomes" id="UP001168902">
    <property type="component" value="Unassembled WGS sequence"/>
</dbReference>
<reference evidence="2 4" key="2">
    <citation type="submission" date="2023-07" db="EMBL/GenBank/DDBJ databases">
        <title>A novel proteolytic Acinetobacter species.</title>
        <authorList>
            <person name="Nemec A."/>
            <person name="Radolfova-Krizova L."/>
        </authorList>
    </citation>
    <scope>NUCLEOTIDE SEQUENCE [LARGE SCALE GENOMIC DNA]</scope>
    <source>
        <strain evidence="2 4">NIPH 1865</strain>
    </source>
</reference>
<dbReference type="HOGENOM" id="CLU_1665653_0_0_6"/>
<dbReference type="PROSITE" id="PS51257">
    <property type="entry name" value="PROKAR_LIPOPROTEIN"/>
    <property type="match status" value="1"/>
</dbReference>
<evidence type="ECO:0008006" key="5">
    <source>
        <dbReference type="Google" id="ProtNLM"/>
    </source>
</evidence>
<dbReference type="EMBL" id="AQFL01000004">
    <property type="protein sequence ID" value="EOR10014.1"/>
    <property type="molecule type" value="Genomic_DNA"/>
</dbReference>
<evidence type="ECO:0000313" key="3">
    <source>
        <dbReference type="Proteomes" id="UP000016203"/>
    </source>
</evidence>
<dbReference type="EMBL" id="JAUMJH010000010">
    <property type="protein sequence ID" value="MDO3656722.1"/>
    <property type="molecule type" value="Genomic_DNA"/>
</dbReference>
<evidence type="ECO:0000313" key="4">
    <source>
        <dbReference type="Proteomes" id="UP001168902"/>
    </source>
</evidence>
<name>R9B676_9GAMM</name>
<evidence type="ECO:0000313" key="1">
    <source>
        <dbReference type="EMBL" id="EOR10014.1"/>
    </source>
</evidence>